<feature type="non-terminal residue" evidence="1">
    <location>
        <position position="93"/>
    </location>
</feature>
<organism evidence="1 2">
    <name type="scientific">Dallia pectoralis</name>
    <name type="common">Alaska blackfish</name>
    <dbReference type="NCBI Taxonomy" id="75939"/>
    <lineage>
        <taxon>Eukaryota</taxon>
        <taxon>Metazoa</taxon>
        <taxon>Chordata</taxon>
        <taxon>Craniata</taxon>
        <taxon>Vertebrata</taxon>
        <taxon>Euteleostomi</taxon>
        <taxon>Actinopterygii</taxon>
        <taxon>Neopterygii</taxon>
        <taxon>Teleostei</taxon>
        <taxon>Protacanthopterygii</taxon>
        <taxon>Esociformes</taxon>
        <taxon>Umbridae</taxon>
        <taxon>Dallia</taxon>
    </lineage>
</organism>
<accession>A0ACC2HDL2</accession>
<keyword evidence="2" id="KW-1185">Reference proteome</keyword>
<protein>
    <submittedName>
        <fullName evidence="1">Uncharacterized protein</fullName>
    </submittedName>
</protein>
<dbReference type="Proteomes" id="UP001157502">
    <property type="component" value="Chromosome 3"/>
</dbReference>
<reference evidence="1" key="1">
    <citation type="submission" date="2021-05" db="EMBL/GenBank/DDBJ databases">
        <authorList>
            <person name="Pan Q."/>
            <person name="Jouanno E."/>
            <person name="Zahm M."/>
            <person name="Klopp C."/>
            <person name="Cabau C."/>
            <person name="Louis A."/>
            <person name="Berthelot C."/>
            <person name="Parey E."/>
            <person name="Roest Crollius H."/>
            <person name="Montfort J."/>
            <person name="Robinson-Rechavi M."/>
            <person name="Bouchez O."/>
            <person name="Lampietro C."/>
            <person name="Lopez Roques C."/>
            <person name="Donnadieu C."/>
            <person name="Postlethwait J."/>
            <person name="Bobe J."/>
            <person name="Dillon D."/>
            <person name="Chandos A."/>
            <person name="von Hippel F."/>
            <person name="Guiguen Y."/>
        </authorList>
    </citation>
    <scope>NUCLEOTIDE SEQUENCE</scope>
    <source>
        <strain evidence="1">YG-Jan2019</strain>
    </source>
</reference>
<gene>
    <name evidence="1" type="ORF">DPEC_G00036390</name>
</gene>
<dbReference type="EMBL" id="CM055730">
    <property type="protein sequence ID" value="KAJ8014066.1"/>
    <property type="molecule type" value="Genomic_DNA"/>
</dbReference>
<proteinExistence type="predicted"/>
<sequence length="93" mass="10230">MALHQFRDLMLLISRTVKSEKGPISAPLPREGMDGSDRHSNGSGHIVFSARVHLLNTNLLVDIRNSTTSTVSADQPWSIAFYLVPSGPVRVNF</sequence>
<evidence type="ECO:0000313" key="2">
    <source>
        <dbReference type="Proteomes" id="UP001157502"/>
    </source>
</evidence>
<evidence type="ECO:0000313" key="1">
    <source>
        <dbReference type="EMBL" id="KAJ8014066.1"/>
    </source>
</evidence>
<comment type="caution">
    <text evidence="1">The sequence shown here is derived from an EMBL/GenBank/DDBJ whole genome shotgun (WGS) entry which is preliminary data.</text>
</comment>
<name>A0ACC2HDL2_DALPE</name>